<keyword evidence="1" id="KW-0479">Metal-binding</keyword>
<reference evidence="5" key="1">
    <citation type="journal article" date="2019" name="Int. J. Syst. Evol. Microbiol.">
        <title>The Global Catalogue of Microorganisms (GCM) 10K type strain sequencing project: providing services to taxonomists for standard genome sequencing and annotation.</title>
        <authorList>
            <consortium name="The Broad Institute Genomics Platform"/>
            <consortium name="The Broad Institute Genome Sequencing Center for Infectious Disease"/>
            <person name="Wu L."/>
            <person name="Ma J."/>
        </authorList>
    </citation>
    <scope>NUCLEOTIDE SEQUENCE [LARGE SCALE GENOMIC DNA]</scope>
    <source>
        <strain evidence="5">CCUG 66188</strain>
    </source>
</reference>
<comment type="caution">
    <text evidence="4">The sequence shown here is derived from an EMBL/GenBank/DDBJ whole genome shotgun (WGS) entry which is preliminary data.</text>
</comment>
<accession>A0ABW2B4T0</accession>
<dbReference type="Proteomes" id="UP001596353">
    <property type="component" value="Unassembled WGS sequence"/>
</dbReference>
<evidence type="ECO:0000256" key="2">
    <source>
        <dbReference type="ARBA" id="ARBA00023008"/>
    </source>
</evidence>
<evidence type="ECO:0000313" key="5">
    <source>
        <dbReference type="Proteomes" id="UP001596353"/>
    </source>
</evidence>
<dbReference type="InterPro" id="IPR000923">
    <property type="entry name" value="BlueCu_1"/>
</dbReference>
<gene>
    <name evidence="4" type="ORF">ACFQFQ_16590</name>
</gene>
<keyword evidence="2" id="KW-0186">Copper</keyword>
<protein>
    <submittedName>
        <fullName evidence="4">Plastocyanin/azurin family copper-binding protein</fullName>
    </submittedName>
</protein>
<sequence length="52" mass="5767">MPGSYGIKCSPHFAMGMVMLIQVGDIPQADFPADLPRRAKDRFTSILARETE</sequence>
<evidence type="ECO:0000313" key="4">
    <source>
        <dbReference type="EMBL" id="MFC6760745.1"/>
    </source>
</evidence>
<keyword evidence="5" id="KW-1185">Reference proteome</keyword>
<organism evidence="4 5">
    <name type="scientific">Sulfitobacter porphyrae</name>
    <dbReference type="NCBI Taxonomy" id="1246864"/>
    <lineage>
        <taxon>Bacteria</taxon>
        <taxon>Pseudomonadati</taxon>
        <taxon>Pseudomonadota</taxon>
        <taxon>Alphaproteobacteria</taxon>
        <taxon>Rhodobacterales</taxon>
        <taxon>Roseobacteraceae</taxon>
        <taxon>Sulfitobacter</taxon>
    </lineage>
</organism>
<dbReference type="SUPFAM" id="SSF49503">
    <property type="entry name" value="Cupredoxins"/>
    <property type="match status" value="1"/>
</dbReference>
<dbReference type="EMBL" id="JBHSWG010000001">
    <property type="protein sequence ID" value="MFC6760745.1"/>
    <property type="molecule type" value="Genomic_DNA"/>
</dbReference>
<proteinExistence type="predicted"/>
<feature type="domain" description="Blue (type 1) copper" evidence="3">
    <location>
        <begin position="2"/>
        <end position="23"/>
    </location>
</feature>
<dbReference type="Pfam" id="PF00127">
    <property type="entry name" value="Copper-bind"/>
    <property type="match status" value="1"/>
</dbReference>
<evidence type="ECO:0000259" key="3">
    <source>
        <dbReference type="Pfam" id="PF00127"/>
    </source>
</evidence>
<name>A0ABW2B4T0_9RHOB</name>
<evidence type="ECO:0000256" key="1">
    <source>
        <dbReference type="ARBA" id="ARBA00022723"/>
    </source>
</evidence>
<dbReference type="InterPro" id="IPR008972">
    <property type="entry name" value="Cupredoxin"/>
</dbReference>
<dbReference type="Gene3D" id="2.60.40.420">
    <property type="entry name" value="Cupredoxins - blue copper proteins"/>
    <property type="match status" value="1"/>
</dbReference>